<name>A0A3P7J708_STRVU</name>
<sequence>MEGPGETAPSVARCVDVHGDEITDFDAEQLSEMDMMLYSGHLALGDLVLTSSFGEEVEYRVAVGTRHGSQIVLEKIKKSPTLSKSKGRSACNFLLSSSETISLDLKFVLRIFHNIVFLK</sequence>
<dbReference type="AlphaFoldDB" id="A0A3P7J708"/>
<keyword evidence="2" id="KW-1185">Reference proteome</keyword>
<accession>A0A3P7J708</accession>
<organism evidence="1 2">
    <name type="scientific">Strongylus vulgaris</name>
    <name type="common">Blood worm</name>
    <dbReference type="NCBI Taxonomy" id="40348"/>
    <lineage>
        <taxon>Eukaryota</taxon>
        <taxon>Metazoa</taxon>
        <taxon>Ecdysozoa</taxon>
        <taxon>Nematoda</taxon>
        <taxon>Chromadorea</taxon>
        <taxon>Rhabditida</taxon>
        <taxon>Rhabditina</taxon>
        <taxon>Rhabditomorpha</taxon>
        <taxon>Strongyloidea</taxon>
        <taxon>Strongylidae</taxon>
        <taxon>Strongylus</taxon>
    </lineage>
</organism>
<proteinExistence type="predicted"/>
<dbReference type="EMBL" id="UYYB01023881">
    <property type="protein sequence ID" value="VDM72137.1"/>
    <property type="molecule type" value="Genomic_DNA"/>
</dbReference>
<dbReference type="OrthoDB" id="8922241at2759"/>
<reference evidence="1 2" key="1">
    <citation type="submission" date="2018-11" db="EMBL/GenBank/DDBJ databases">
        <authorList>
            <consortium name="Pathogen Informatics"/>
        </authorList>
    </citation>
    <scope>NUCLEOTIDE SEQUENCE [LARGE SCALE GENOMIC DNA]</scope>
</reference>
<gene>
    <name evidence="1" type="ORF">SVUK_LOCUS7135</name>
</gene>
<protein>
    <submittedName>
        <fullName evidence="1">Uncharacterized protein</fullName>
    </submittedName>
</protein>
<evidence type="ECO:0000313" key="1">
    <source>
        <dbReference type="EMBL" id="VDM72137.1"/>
    </source>
</evidence>
<dbReference type="Proteomes" id="UP000270094">
    <property type="component" value="Unassembled WGS sequence"/>
</dbReference>
<evidence type="ECO:0000313" key="2">
    <source>
        <dbReference type="Proteomes" id="UP000270094"/>
    </source>
</evidence>